<keyword evidence="1" id="KW-0159">Chromosome partition</keyword>
<proteinExistence type="predicted"/>
<dbReference type="CDD" id="cd00799">
    <property type="entry name" value="INT_Cre_C"/>
    <property type="match status" value="1"/>
</dbReference>
<protein>
    <submittedName>
        <fullName evidence="6">Integrase</fullName>
    </submittedName>
</protein>
<sequence>MAPKRPALSNADDVARRAETLDALDAVLPFDRREQLAGVLSDDDVATLRHLVQAGLGDNSLRALSSDLFYLEAWARAATGEPLPWPAPEALLLKFVAHHLWDSSRRETDFTHGMPDTVEAALRSEGLLKVTNRPHAPATVRRKLSSWSTLTKWRGMQGHFNAPGLKSAVKLAVRATDRTHQRKSQKAITSDVLAAVLKACAGDSLVDCRDRALLTTAFASGGRRRSEVAALRVEHLVEEAPVPADPNDPDGTEKLPCLMISLGRTKTGNADTGASVYLIGRPVTALQGWIARAGISEGAVFRAIDRWGHLQRRALTPQAVNLILKRRIAEAGLDPAQFSAHGLRSGYLTEAARRGIPLLDAMQQSQHRSVNQASSYYNDAERKLGKAARLLV</sequence>
<accession>A0ABR6L615</accession>
<dbReference type="SUPFAM" id="SSF56349">
    <property type="entry name" value="DNA breaking-rejoining enzymes"/>
    <property type="match status" value="1"/>
</dbReference>
<dbReference type="EMBL" id="JACHOT010000006">
    <property type="protein sequence ID" value="MBB4652233.1"/>
    <property type="molecule type" value="Genomic_DNA"/>
</dbReference>
<evidence type="ECO:0000256" key="4">
    <source>
        <dbReference type="ARBA" id="ARBA00023172"/>
    </source>
</evidence>
<organism evidence="6 7">
    <name type="scientific">Aminobacter niigataensis</name>
    <dbReference type="NCBI Taxonomy" id="83265"/>
    <lineage>
        <taxon>Bacteria</taxon>
        <taxon>Pseudomonadati</taxon>
        <taxon>Pseudomonadota</taxon>
        <taxon>Alphaproteobacteria</taxon>
        <taxon>Hyphomicrobiales</taxon>
        <taxon>Phyllobacteriaceae</taxon>
        <taxon>Aminobacter</taxon>
    </lineage>
</organism>
<dbReference type="Proteomes" id="UP000539538">
    <property type="component" value="Unassembled WGS sequence"/>
</dbReference>
<evidence type="ECO:0000259" key="5">
    <source>
        <dbReference type="PROSITE" id="PS51898"/>
    </source>
</evidence>
<dbReference type="InterPro" id="IPR050090">
    <property type="entry name" value="Tyrosine_recombinase_XerCD"/>
</dbReference>
<reference evidence="6 7" key="1">
    <citation type="submission" date="2020-08" db="EMBL/GenBank/DDBJ databases">
        <title>Genomic Encyclopedia of Type Strains, Phase IV (KMG-IV): sequencing the most valuable type-strain genomes for metagenomic binning, comparative biology and taxonomic classification.</title>
        <authorList>
            <person name="Goeker M."/>
        </authorList>
    </citation>
    <scope>NUCLEOTIDE SEQUENCE [LARGE SCALE GENOMIC DNA]</scope>
    <source>
        <strain evidence="6 7">DSM 7050</strain>
    </source>
</reference>
<evidence type="ECO:0000313" key="7">
    <source>
        <dbReference type="Proteomes" id="UP000539538"/>
    </source>
</evidence>
<dbReference type="Gene3D" id="1.10.443.10">
    <property type="entry name" value="Intergrase catalytic core"/>
    <property type="match status" value="1"/>
</dbReference>
<dbReference type="Pfam" id="PF00589">
    <property type="entry name" value="Phage_integrase"/>
    <property type="match status" value="1"/>
</dbReference>
<keyword evidence="2" id="KW-0229">DNA integration</keyword>
<dbReference type="InterPro" id="IPR011010">
    <property type="entry name" value="DNA_brk_join_enz"/>
</dbReference>
<keyword evidence="3" id="KW-0238">DNA-binding</keyword>
<dbReference type="PANTHER" id="PTHR30349:SF81">
    <property type="entry name" value="TYROSINE RECOMBINASE XERC"/>
    <property type="match status" value="1"/>
</dbReference>
<dbReference type="InterPro" id="IPR002104">
    <property type="entry name" value="Integrase_catalytic"/>
</dbReference>
<gene>
    <name evidence="6" type="ORF">GGQ99_004009</name>
</gene>
<name>A0ABR6L615_9HYPH</name>
<keyword evidence="4" id="KW-0233">DNA recombination</keyword>
<evidence type="ECO:0000256" key="3">
    <source>
        <dbReference type="ARBA" id="ARBA00023125"/>
    </source>
</evidence>
<feature type="domain" description="Tyr recombinase" evidence="5">
    <location>
        <begin position="183"/>
        <end position="391"/>
    </location>
</feature>
<dbReference type="InterPro" id="IPR010998">
    <property type="entry name" value="Integrase_recombinase_N"/>
</dbReference>
<comment type="caution">
    <text evidence="6">The sequence shown here is derived from an EMBL/GenBank/DDBJ whole genome shotgun (WGS) entry which is preliminary data.</text>
</comment>
<dbReference type="RefSeq" id="WP_183263851.1">
    <property type="nucleotide sequence ID" value="NZ_BAAAVZ010000009.1"/>
</dbReference>
<evidence type="ECO:0000256" key="1">
    <source>
        <dbReference type="ARBA" id="ARBA00022829"/>
    </source>
</evidence>
<evidence type="ECO:0000313" key="6">
    <source>
        <dbReference type="EMBL" id="MBB4652233.1"/>
    </source>
</evidence>
<keyword evidence="7" id="KW-1185">Reference proteome</keyword>
<dbReference type="InterPro" id="IPR013762">
    <property type="entry name" value="Integrase-like_cat_sf"/>
</dbReference>
<dbReference type="SUPFAM" id="SSF47823">
    <property type="entry name" value="lambda integrase-like, N-terminal domain"/>
    <property type="match status" value="1"/>
</dbReference>
<dbReference type="Gene3D" id="1.10.150.130">
    <property type="match status" value="1"/>
</dbReference>
<dbReference type="PANTHER" id="PTHR30349">
    <property type="entry name" value="PHAGE INTEGRASE-RELATED"/>
    <property type="match status" value="1"/>
</dbReference>
<evidence type="ECO:0000256" key="2">
    <source>
        <dbReference type="ARBA" id="ARBA00022908"/>
    </source>
</evidence>
<dbReference type="PROSITE" id="PS51898">
    <property type="entry name" value="TYR_RECOMBINASE"/>
    <property type="match status" value="1"/>
</dbReference>